<keyword evidence="9" id="KW-0812">Transmembrane</keyword>
<dbReference type="InterPro" id="IPR011009">
    <property type="entry name" value="Kinase-like_dom_sf"/>
</dbReference>
<dbReference type="FunFam" id="3.30.200.20:FF:000035">
    <property type="entry name" value="Serine/threonine protein kinase Stk1"/>
    <property type="match status" value="1"/>
</dbReference>
<name>A0A7I9UZD6_9ACTN</name>
<sequence length="407" mass="42838">MRPGPDPAAAATRDPLLGSLVDRRYRIDALIARGGMSAVYLGRDERLQRPVAVKVMDAAYRDDPVFLSRFEFEARAVAGLKHPGLINVYDQGIDDPVVFLVMELVEGGSLRELLRERGPMPPHAVAAVLGPVLGGLGTAHTAGLVHRDVKPENILISDDGDVKIADFGLVRAVAEAGITSASVILGTAAYLSPEQVESTRADARSDVYSAGIVMFELLTGRTPFHGDTPLGLAYARLTYDVPAPGDVVDGVPPELDDIVLRATERHPDDRYPDGFAMAAALSSAAQRLSLPRFTVPAPARSAERATAARLRHEQAARAAAPAGPAGTVVYDGPSPAAASHDVPDDDGRGFSILDLDEETTEAVADDSTPVDAGSALTTLVWLTLYFALTAAVAGGGYWIGAHLVMGP</sequence>
<evidence type="ECO:0000313" key="12">
    <source>
        <dbReference type="Proteomes" id="UP000444980"/>
    </source>
</evidence>
<dbReference type="GO" id="GO:0004674">
    <property type="term" value="F:protein serine/threonine kinase activity"/>
    <property type="evidence" value="ECO:0007669"/>
    <property type="project" value="UniProtKB-KW"/>
</dbReference>
<comment type="caution">
    <text evidence="11">The sequence shown here is derived from an EMBL/GenBank/DDBJ whole genome shotgun (WGS) entry which is preliminary data.</text>
</comment>
<dbReference type="InterPro" id="IPR008271">
    <property type="entry name" value="Ser/Thr_kinase_AS"/>
</dbReference>
<dbReference type="InterPro" id="IPR000719">
    <property type="entry name" value="Prot_kinase_dom"/>
</dbReference>
<evidence type="ECO:0000256" key="7">
    <source>
        <dbReference type="ARBA" id="ARBA00047899"/>
    </source>
</evidence>
<proteinExistence type="predicted"/>
<dbReference type="CDD" id="cd14014">
    <property type="entry name" value="STKc_PknB_like"/>
    <property type="match status" value="1"/>
</dbReference>
<dbReference type="EC" id="2.7.11.1" evidence="1"/>
<dbReference type="RefSeq" id="WP_161927494.1">
    <property type="nucleotide sequence ID" value="NZ_BJOU01000001.1"/>
</dbReference>
<keyword evidence="4" id="KW-0547">Nucleotide-binding</keyword>
<dbReference type="Gene3D" id="3.30.200.20">
    <property type="entry name" value="Phosphorylase Kinase, domain 1"/>
    <property type="match status" value="1"/>
</dbReference>
<evidence type="ECO:0000259" key="10">
    <source>
        <dbReference type="PROSITE" id="PS50011"/>
    </source>
</evidence>
<accession>A0A7I9UZD6</accession>
<dbReference type="GO" id="GO:0045717">
    <property type="term" value="P:negative regulation of fatty acid biosynthetic process"/>
    <property type="evidence" value="ECO:0007669"/>
    <property type="project" value="UniProtKB-ARBA"/>
</dbReference>
<evidence type="ECO:0000256" key="6">
    <source>
        <dbReference type="ARBA" id="ARBA00022840"/>
    </source>
</evidence>
<dbReference type="PANTHER" id="PTHR43289:SF6">
    <property type="entry name" value="SERINE_THREONINE-PROTEIN KINASE NEKL-3"/>
    <property type="match status" value="1"/>
</dbReference>
<dbReference type="Proteomes" id="UP000444980">
    <property type="component" value="Unassembled WGS sequence"/>
</dbReference>
<keyword evidence="9" id="KW-1133">Transmembrane helix</keyword>
<protein>
    <recommendedName>
        <fullName evidence="1">non-specific serine/threonine protein kinase</fullName>
        <ecNumber evidence="1">2.7.11.1</ecNumber>
    </recommendedName>
</protein>
<dbReference type="GO" id="GO:0005524">
    <property type="term" value="F:ATP binding"/>
    <property type="evidence" value="ECO:0007669"/>
    <property type="project" value="UniProtKB-KW"/>
</dbReference>
<comment type="catalytic activity">
    <reaction evidence="7">
        <text>L-threonyl-[protein] + ATP = O-phospho-L-threonyl-[protein] + ADP + H(+)</text>
        <dbReference type="Rhea" id="RHEA:46608"/>
        <dbReference type="Rhea" id="RHEA-COMP:11060"/>
        <dbReference type="Rhea" id="RHEA-COMP:11605"/>
        <dbReference type="ChEBI" id="CHEBI:15378"/>
        <dbReference type="ChEBI" id="CHEBI:30013"/>
        <dbReference type="ChEBI" id="CHEBI:30616"/>
        <dbReference type="ChEBI" id="CHEBI:61977"/>
        <dbReference type="ChEBI" id="CHEBI:456216"/>
        <dbReference type="EC" id="2.7.11.1"/>
    </reaction>
</comment>
<keyword evidence="3" id="KW-0808">Transferase</keyword>
<evidence type="ECO:0000256" key="2">
    <source>
        <dbReference type="ARBA" id="ARBA00022527"/>
    </source>
</evidence>
<dbReference type="Pfam" id="PF00069">
    <property type="entry name" value="Pkinase"/>
    <property type="match status" value="1"/>
</dbReference>
<comment type="catalytic activity">
    <reaction evidence="8">
        <text>L-seryl-[protein] + ATP = O-phospho-L-seryl-[protein] + ADP + H(+)</text>
        <dbReference type="Rhea" id="RHEA:17989"/>
        <dbReference type="Rhea" id="RHEA-COMP:9863"/>
        <dbReference type="Rhea" id="RHEA-COMP:11604"/>
        <dbReference type="ChEBI" id="CHEBI:15378"/>
        <dbReference type="ChEBI" id="CHEBI:29999"/>
        <dbReference type="ChEBI" id="CHEBI:30616"/>
        <dbReference type="ChEBI" id="CHEBI:83421"/>
        <dbReference type="ChEBI" id="CHEBI:456216"/>
        <dbReference type="EC" id="2.7.11.1"/>
    </reaction>
</comment>
<feature type="domain" description="Protein kinase" evidence="10">
    <location>
        <begin position="25"/>
        <end position="293"/>
    </location>
</feature>
<evidence type="ECO:0000313" key="11">
    <source>
        <dbReference type="EMBL" id="GED98292.1"/>
    </source>
</evidence>
<evidence type="ECO:0000256" key="5">
    <source>
        <dbReference type="ARBA" id="ARBA00022777"/>
    </source>
</evidence>
<reference evidence="12" key="1">
    <citation type="submission" date="2019-06" db="EMBL/GenBank/DDBJ databases">
        <title>Gordonia isolated from sludge of a wastewater treatment plant.</title>
        <authorList>
            <person name="Tamura T."/>
            <person name="Aoyama K."/>
            <person name="Kang Y."/>
            <person name="Saito S."/>
            <person name="Akiyama N."/>
            <person name="Yazawa K."/>
            <person name="Gonoi T."/>
            <person name="Mikami Y."/>
        </authorList>
    </citation>
    <scope>NUCLEOTIDE SEQUENCE [LARGE SCALE GENOMIC DNA]</scope>
    <source>
        <strain evidence="12">NBRC 107697</strain>
    </source>
</reference>
<evidence type="ECO:0000256" key="1">
    <source>
        <dbReference type="ARBA" id="ARBA00012513"/>
    </source>
</evidence>
<feature type="transmembrane region" description="Helical" evidence="9">
    <location>
        <begin position="379"/>
        <end position="399"/>
    </location>
</feature>
<dbReference type="SMART" id="SM00220">
    <property type="entry name" value="S_TKc"/>
    <property type="match status" value="1"/>
</dbReference>
<organism evidence="11 12">
    <name type="scientific">Gordonia crocea</name>
    <dbReference type="NCBI Taxonomy" id="589162"/>
    <lineage>
        <taxon>Bacteria</taxon>
        <taxon>Bacillati</taxon>
        <taxon>Actinomycetota</taxon>
        <taxon>Actinomycetes</taxon>
        <taxon>Mycobacteriales</taxon>
        <taxon>Gordoniaceae</taxon>
        <taxon>Gordonia</taxon>
    </lineage>
</organism>
<keyword evidence="12" id="KW-1185">Reference proteome</keyword>
<dbReference type="FunFam" id="1.10.510.10:FF:000021">
    <property type="entry name" value="Serine/threonine protein kinase"/>
    <property type="match status" value="1"/>
</dbReference>
<dbReference type="Gene3D" id="1.10.510.10">
    <property type="entry name" value="Transferase(Phosphotransferase) domain 1"/>
    <property type="match status" value="1"/>
</dbReference>
<dbReference type="PROSITE" id="PS00108">
    <property type="entry name" value="PROTEIN_KINASE_ST"/>
    <property type="match status" value="1"/>
</dbReference>
<keyword evidence="6" id="KW-0067">ATP-binding</keyword>
<dbReference type="AlphaFoldDB" id="A0A7I9UZD6"/>
<evidence type="ECO:0000256" key="9">
    <source>
        <dbReference type="SAM" id="Phobius"/>
    </source>
</evidence>
<keyword evidence="5 11" id="KW-0418">Kinase</keyword>
<keyword evidence="9" id="KW-0472">Membrane</keyword>
<dbReference type="SUPFAM" id="SSF56112">
    <property type="entry name" value="Protein kinase-like (PK-like)"/>
    <property type="match status" value="1"/>
</dbReference>
<gene>
    <name evidence="11" type="ORF">nbrc107697_23310</name>
</gene>
<dbReference type="OrthoDB" id="9762169at2"/>
<keyword evidence="2 11" id="KW-0723">Serine/threonine-protein kinase</keyword>
<dbReference type="PANTHER" id="PTHR43289">
    <property type="entry name" value="MITOGEN-ACTIVATED PROTEIN KINASE KINASE KINASE 20-RELATED"/>
    <property type="match status" value="1"/>
</dbReference>
<dbReference type="EMBL" id="BJOU01000001">
    <property type="protein sequence ID" value="GED98292.1"/>
    <property type="molecule type" value="Genomic_DNA"/>
</dbReference>
<evidence type="ECO:0000256" key="4">
    <source>
        <dbReference type="ARBA" id="ARBA00022741"/>
    </source>
</evidence>
<evidence type="ECO:0000256" key="8">
    <source>
        <dbReference type="ARBA" id="ARBA00048679"/>
    </source>
</evidence>
<dbReference type="PROSITE" id="PS50011">
    <property type="entry name" value="PROTEIN_KINASE_DOM"/>
    <property type="match status" value="1"/>
</dbReference>
<evidence type="ECO:0000256" key="3">
    <source>
        <dbReference type="ARBA" id="ARBA00022679"/>
    </source>
</evidence>